<dbReference type="GO" id="GO:0003824">
    <property type="term" value="F:catalytic activity"/>
    <property type="evidence" value="ECO:0007669"/>
    <property type="project" value="InterPro"/>
</dbReference>
<feature type="domain" description="Endonuclease/exonuclease/phosphatase" evidence="2">
    <location>
        <begin position="60"/>
        <end position="252"/>
    </location>
</feature>
<dbReference type="Proteomes" id="UP000231019">
    <property type="component" value="Unassembled WGS sequence"/>
</dbReference>
<dbReference type="EMBL" id="PFFQ01000059">
    <property type="protein sequence ID" value="PIW14511.1"/>
    <property type="molecule type" value="Genomic_DNA"/>
</dbReference>
<gene>
    <name evidence="3" type="ORF">COW36_20950</name>
</gene>
<comment type="caution">
    <text evidence="3">The sequence shown here is derived from an EMBL/GenBank/DDBJ whole genome shotgun (WGS) entry which is preliminary data.</text>
</comment>
<reference evidence="3 4" key="1">
    <citation type="submission" date="2017-09" db="EMBL/GenBank/DDBJ databases">
        <title>Depth-based differentiation of microbial function through sediment-hosted aquifers and enrichment of novel symbionts in the deep terrestrial subsurface.</title>
        <authorList>
            <person name="Probst A.J."/>
            <person name="Ladd B."/>
            <person name="Jarett J.K."/>
            <person name="Geller-Mcgrath D.E."/>
            <person name="Sieber C.M."/>
            <person name="Emerson J.B."/>
            <person name="Anantharaman K."/>
            <person name="Thomas B.C."/>
            <person name="Malmstrom R."/>
            <person name="Stieglmeier M."/>
            <person name="Klingl A."/>
            <person name="Woyke T."/>
            <person name="Ryan C.M."/>
            <person name="Banfield J.F."/>
        </authorList>
    </citation>
    <scope>NUCLEOTIDE SEQUENCE [LARGE SCALE GENOMIC DNA]</scope>
    <source>
        <strain evidence="3">CG17_big_fil_post_rev_8_21_14_2_50_48_46</strain>
    </source>
</reference>
<dbReference type="InterPro" id="IPR005135">
    <property type="entry name" value="Endo/exonuclease/phosphatase"/>
</dbReference>
<feature type="chain" id="PRO_5014734104" description="Endonuclease/exonuclease/phosphatase domain-containing protein" evidence="1">
    <location>
        <begin position="22"/>
        <end position="341"/>
    </location>
</feature>
<dbReference type="Pfam" id="PF19580">
    <property type="entry name" value="Exo_endo_phos_3"/>
    <property type="match status" value="1"/>
</dbReference>
<dbReference type="PANTHER" id="PTHR42834">
    <property type="entry name" value="ENDONUCLEASE/EXONUCLEASE/PHOSPHATASE FAMILY PROTEIN (AFU_ORTHOLOGUE AFUA_3G09210)"/>
    <property type="match status" value="1"/>
</dbReference>
<evidence type="ECO:0000313" key="3">
    <source>
        <dbReference type="EMBL" id="PIW14511.1"/>
    </source>
</evidence>
<sequence>MTKFISALCSGLLLLTACGQSAPLSSALMTRQAVAGPMMVRANAASPAAAPGRQPGSLRIATYNIRNLFDGVQNPGKEKETAKPQKELIALGESMHDINADVMGLQEVESKDTLAHFRDQYLADMGYREVVLVEGNDTRGIDVALFSRYPITSVISHKDLRFPVPGEPQPVGFSRDLLQVRIQGPNNYAFTVFVGHLKSHHGGAVADVRREAEARAAQKIIADFQQANPRENFILMGDFNDAPNAKPVQPLVNPQVSGLGLTDVIQQDLGNGPEVYTYHPKQYRSRIDYLLLSRSMMNEYVPKSVRLYKPFKQGEQWQKLYFYNASDHIPVTVDLNIRSDR</sequence>
<organism evidence="3 4">
    <name type="scientific">bacterium (Candidatus Blackallbacteria) CG17_big_fil_post_rev_8_21_14_2_50_48_46</name>
    <dbReference type="NCBI Taxonomy" id="2014261"/>
    <lineage>
        <taxon>Bacteria</taxon>
        <taxon>Candidatus Blackallbacteria</taxon>
    </lineage>
</organism>
<protein>
    <recommendedName>
        <fullName evidence="2">Endonuclease/exonuclease/phosphatase domain-containing protein</fullName>
    </recommendedName>
</protein>
<evidence type="ECO:0000259" key="2">
    <source>
        <dbReference type="Pfam" id="PF19580"/>
    </source>
</evidence>
<dbReference type="PROSITE" id="PS51257">
    <property type="entry name" value="PROKAR_LIPOPROTEIN"/>
    <property type="match status" value="1"/>
</dbReference>
<accession>A0A2M7FYR4</accession>
<evidence type="ECO:0000256" key="1">
    <source>
        <dbReference type="SAM" id="SignalP"/>
    </source>
</evidence>
<evidence type="ECO:0000313" key="4">
    <source>
        <dbReference type="Proteomes" id="UP000231019"/>
    </source>
</evidence>
<dbReference type="InterPro" id="IPR036691">
    <property type="entry name" value="Endo/exonu/phosph_ase_sf"/>
</dbReference>
<name>A0A2M7FYR4_9BACT</name>
<proteinExistence type="predicted"/>
<dbReference type="PANTHER" id="PTHR42834:SF1">
    <property type="entry name" value="ENDONUCLEASE_EXONUCLEASE_PHOSPHATASE FAMILY PROTEIN (AFU_ORTHOLOGUE AFUA_3G09210)"/>
    <property type="match status" value="1"/>
</dbReference>
<feature type="signal peptide" evidence="1">
    <location>
        <begin position="1"/>
        <end position="21"/>
    </location>
</feature>
<keyword evidence="1" id="KW-0732">Signal</keyword>
<dbReference type="Gene3D" id="3.60.10.10">
    <property type="entry name" value="Endonuclease/exonuclease/phosphatase"/>
    <property type="match status" value="1"/>
</dbReference>
<dbReference type="SUPFAM" id="SSF56219">
    <property type="entry name" value="DNase I-like"/>
    <property type="match status" value="1"/>
</dbReference>
<dbReference type="AlphaFoldDB" id="A0A2M7FYR4"/>